<dbReference type="PROSITE" id="PS51318">
    <property type="entry name" value="TAT"/>
    <property type="match status" value="1"/>
</dbReference>
<evidence type="ECO:0000313" key="2">
    <source>
        <dbReference type="EMBL" id="TFC97645.1"/>
    </source>
</evidence>
<feature type="compositionally biased region" description="Basic and acidic residues" evidence="1">
    <location>
        <begin position="101"/>
        <end position="112"/>
    </location>
</feature>
<sequence>MSTLIPSRSRRRTVLLIGAAGGLLLAATGAVALVSGLSIADQPGDSLDVPALVVEVGPSPHPAAPISSSTPAPVASATPSPESPELVPAPTPVVIDDGDDDHGGNRPDDGSD</sequence>
<gene>
    <name evidence="2" type="ORF">E3O65_12880</name>
</gene>
<evidence type="ECO:0000313" key="3">
    <source>
        <dbReference type="Proteomes" id="UP000298355"/>
    </source>
</evidence>
<comment type="caution">
    <text evidence="2">The sequence shown here is derived from an EMBL/GenBank/DDBJ whole genome shotgun (WGS) entry which is preliminary data.</text>
</comment>
<dbReference type="RefSeq" id="WP_134364082.1">
    <property type="nucleotide sequence ID" value="NZ_SOGJ01000023.1"/>
</dbReference>
<dbReference type="Proteomes" id="UP000298355">
    <property type="component" value="Unassembled WGS sequence"/>
</dbReference>
<organism evidence="2 3">
    <name type="scientific">Cryobacterium breve</name>
    <dbReference type="NCBI Taxonomy" id="1259258"/>
    <lineage>
        <taxon>Bacteria</taxon>
        <taxon>Bacillati</taxon>
        <taxon>Actinomycetota</taxon>
        <taxon>Actinomycetes</taxon>
        <taxon>Micrococcales</taxon>
        <taxon>Microbacteriaceae</taxon>
        <taxon>Cryobacterium</taxon>
    </lineage>
</organism>
<dbReference type="InterPro" id="IPR006311">
    <property type="entry name" value="TAT_signal"/>
</dbReference>
<reference evidence="2 3" key="1">
    <citation type="submission" date="2019-03" db="EMBL/GenBank/DDBJ databases">
        <title>Genomics of glacier-inhabiting Cryobacterium strains.</title>
        <authorList>
            <person name="Liu Q."/>
            <person name="Xin Y.-H."/>
        </authorList>
    </citation>
    <scope>NUCLEOTIDE SEQUENCE [LARGE SCALE GENOMIC DNA]</scope>
    <source>
        <strain evidence="2 3">TMT4-23</strain>
    </source>
</reference>
<keyword evidence="3" id="KW-1185">Reference proteome</keyword>
<feature type="compositionally biased region" description="Low complexity" evidence="1">
    <location>
        <begin position="64"/>
        <end position="84"/>
    </location>
</feature>
<accession>A0ABY2J0D3</accession>
<dbReference type="EMBL" id="SOGJ01000023">
    <property type="protein sequence ID" value="TFC97645.1"/>
    <property type="molecule type" value="Genomic_DNA"/>
</dbReference>
<proteinExistence type="predicted"/>
<evidence type="ECO:0008006" key="4">
    <source>
        <dbReference type="Google" id="ProtNLM"/>
    </source>
</evidence>
<evidence type="ECO:0000256" key="1">
    <source>
        <dbReference type="SAM" id="MobiDB-lite"/>
    </source>
</evidence>
<feature type="region of interest" description="Disordered" evidence="1">
    <location>
        <begin position="56"/>
        <end position="112"/>
    </location>
</feature>
<name>A0ABY2J0D3_9MICO</name>
<protein>
    <recommendedName>
        <fullName evidence="4">Small secreted hydrophilic protein</fullName>
    </recommendedName>
</protein>